<protein>
    <submittedName>
        <fullName evidence="2">Uncharacterized protein</fullName>
    </submittedName>
</protein>
<accession>A0A8T0ZVE1</accession>
<dbReference type="EMBL" id="RCMI01000038">
    <property type="protein sequence ID" value="KAG2940496.1"/>
    <property type="molecule type" value="Genomic_DNA"/>
</dbReference>
<evidence type="ECO:0000313" key="3">
    <source>
        <dbReference type="EMBL" id="KAG2940496.1"/>
    </source>
</evidence>
<evidence type="ECO:0000313" key="2">
    <source>
        <dbReference type="EMBL" id="KAG2866308.1"/>
    </source>
</evidence>
<dbReference type="Proteomes" id="UP000774804">
    <property type="component" value="Unassembled WGS sequence"/>
</dbReference>
<feature type="compositionally biased region" description="Basic and acidic residues" evidence="1">
    <location>
        <begin position="1"/>
        <end position="25"/>
    </location>
</feature>
<evidence type="ECO:0000256" key="1">
    <source>
        <dbReference type="SAM" id="MobiDB-lite"/>
    </source>
</evidence>
<gene>
    <name evidence="2" type="ORF">PC113_g2960</name>
    <name evidence="3" type="ORF">PC115_g2568</name>
</gene>
<proteinExistence type="predicted"/>
<dbReference type="AlphaFoldDB" id="A0A8T0ZVE1"/>
<sequence>MTRSDAAERSDRLCRLQNDPAEKSPPHPAAVDACPVTEVPVLTYASAGRRVSARLSSSLQMTLRAITHLNIAATSCGGNEHCAGSHALGK</sequence>
<reference evidence="2" key="1">
    <citation type="submission" date="2018-10" db="EMBL/GenBank/DDBJ databases">
        <title>Effector identification in a new, highly contiguous assembly of the strawberry crown rot pathogen Phytophthora cactorum.</title>
        <authorList>
            <person name="Armitage A.D."/>
            <person name="Nellist C.F."/>
            <person name="Bates H."/>
            <person name="Vickerstaff R.J."/>
            <person name="Harrison R.J."/>
        </authorList>
    </citation>
    <scope>NUCLEOTIDE SEQUENCE</scope>
    <source>
        <strain evidence="2">15-7</strain>
        <strain evidence="3">4032</strain>
    </source>
</reference>
<feature type="region of interest" description="Disordered" evidence="1">
    <location>
        <begin position="1"/>
        <end position="31"/>
    </location>
</feature>
<dbReference type="EMBL" id="RCMG01000042">
    <property type="protein sequence ID" value="KAG2866308.1"/>
    <property type="molecule type" value="Genomic_DNA"/>
</dbReference>
<organism evidence="2 4">
    <name type="scientific">Phytophthora cactorum</name>
    <dbReference type="NCBI Taxonomy" id="29920"/>
    <lineage>
        <taxon>Eukaryota</taxon>
        <taxon>Sar</taxon>
        <taxon>Stramenopiles</taxon>
        <taxon>Oomycota</taxon>
        <taxon>Peronosporomycetes</taxon>
        <taxon>Peronosporales</taxon>
        <taxon>Peronosporaceae</taxon>
        <taxon>Phytophthora</taxon>
    </lineage>
</organism>
<evidence type="ECO:0000313" key="4">
    <source>
        <dbReference type="Proteomes" id="UP000735874"/>
    </source>
</evidence>
<dbReference type="Proteomes" id="UP000735874">
    <property type="component" value="Unassembled WGS sequence"/>
</dbReference>
<comment type="caution">
    <text evidence="2">The sequence shown here is derived from an EMBL/GenBank/DDBJ whole genome shotgun (WGS) entry which is preliminary data.</text>
</comment>
<name>A0A8T0ZVE1_9STRA</name>